<keyword evidence="5" id="KW-0547">Nucleotide-binding</keyword>
<evidence type="ECO:0000256" key="5">
    <source>
        <dbReference type="ARBA" id="ARBA00022741"/>
    </source>
</evidence>
<dbReference type="InterPro" id="IPR035907">
    <property type="entry name" value="Hppk_sf"/>
</dbReference>
<protein>
    <recommendedName>
        <fullName evidence="3">2-amino-4-hydroxy-6-hydroxymethyldihydropteridine diphosphokinase</fullName>
        <ecNumber evidence="3">2.7.6.3</ecNumber>
    </recommendedName>
</protein>
<feature type="domain" description="7,8-dihydro-6-hydroxymethylpterin-pyrophosphokinase" evidence="9">
    <location>
        <begin position="88"/>
        <end position="99"/>
    </location>
</feature>
<organism evidence="10 11">
    <name type="scientific">Sporosarcina psychrophila</name>
    <name type="common">Bacillus psychrophilus</name>
    <dbReference type="NCBI Taxonomy" id="1476"/>
    <lineage>
        <taxon>Bacteria</taxon>
        <taxon>Bacillati</taxon>
        <taxon>Bacillota</taxon>
        <taxon>Bacilli</taxon>
        <taxon>Bacillales</taxon>
        <taxon>Caryophanaceae</taxon>
        <taxon>Sporosarcina</taxon>
    </lineage>
</organism>
<dbReference type="CDD" id="cd00483">
    <property type="entry name" value="HPPK"/>
    <property type="match status" value="1"/>
</dbReference>
<reference evidence="10" key="1">
    <citation type="journal article" date="2021" name="PeerJ">
        <title>Extensive microbial diversity within the chicken gut microbiome revealed by metagenomics and culture.</title>
        <authorList>
            <person name="Gilroy R."/>
            <person name="Ravi A."/>
            <person name="Getino M."/>
            <person name="Pursley I."/>
            <person name="Horton D.L."/>
            <person name="Alikhan N.F."/>
            <person name="Baker D."/>
            <person name="Gharbi K."/>
            <person name="Hall N."/>
            <person name="Watson M."/>
            <person name="Adriaenssens E.M."/>
            <person name="Foster-Nyarko E."/>
            <person name="Jarju S."/>
            <person name="Secka A."/>
            <person name="Antonio M."/>
            <person name="Oren A."/>
            <person name="Chaudhuri R.R."/>
            <person name="La Ragione R."/>
            <person name="Hildebrand F."/>
            <person name="Pallen M.J."/>
        </authorList>
    </citation>
    <scope>NUCLEOTIDE SEQUENCE</scope>
    <source>
        <strain evidence="10">CHK171-7178</strain>
    </source>
</reference>
<gene>
    <name evidence="10" type="primary">folK</name>
    <name evidence="10" type="ORF">K8V56_06890</name>
</gene>
<evidence type="ECO:0000259" key="9">
    <source>
        <dbReference type="PROSITE" id="PS00794"/>
    </source>
</evidence>
<dbReference type="NCBIfam" id="TIGR01498">
    <property type="entry name" value="folK"/>
    <property type="match status" value="1"/>
</dbReference>
<dbReference type="EMBL" id="DYWT01000112">
    <property type="protein sequence ID" value="HJF31489.1"/>
    <property type="molecule type" value="Genomic_DNA"/>
</dbReference>
<evidence type="ECO:0000256" key="2">
    <source>
        <dbReference type="ARBA" id="ARBA00005051"/>
    </source>
</evidence>
<dbReference type="AlphaFoldDB" id="A0A921FYU8"/>
<evidence type="ECO:0000313" key="10">
    <source>
        <dbReference type="EMBL" id="HJF31489.1"/>
    </source>
</evidence>
<dbReference type="GO" id="GO:0005524">
    <property type="term" value="F:ATP binding"/>
    <property type="evidence" value="ECO:0007669"/>
    <property type="project" value="UniProtKB-KW"/>
</dbReference>
<dbReference type="Pfam" id="PF01288">
    <property type="entry name" value="HPPK"/>
    <property type="match status" value="1"/>
</dbReference>
<comment type="caution">
    <text evidence="10">The sequence shown here is derived from an EMBL/GenBank/DDBJ whole genome shotgun (WGS) entry which is preliminary data.</text>
</comment>
<proteinExistence type="predicted"/>
<dbReference type="EC" id="2.7.6.3" evidence="3"/>
<dbReference type="GO" id="GO:0016301">
    <property type="term" value="F:kinase activity"/>
    <property type="evidence" value="ECO:0007669"/>
    <property type="project" value="UniProtKB-KW"/>
</dbReference>
<keyword evidence="4 10" id="KW-0808">Transferase</keyword>
<dbReference type="SUPFAM" id="SSF55083">
    <property type="entry name" value="6-hydroxymethyl-7,8-dihydropterin pyrophosphokinase, HPPK"/>
    <property type="match status" value="1"/>
</dbReference>
<dbReference type="Gene3D" id="3.30.70.560">
    <property type="entry name" value="7,8-Dihydro-6-hydroxymethylpterin-pyrophosphokinase HPPK"/>
    <property type="match status" value="1"/>
</dbReference>
<dbReference type="Proteomes" id="UP000698173">
    <property type="component" value="Unassembled WGS sequence"/>
</dbReference>
<dbReference type="GO" id="GO:0003848">
    <property type="term" value="F:2-amino-4-hydroxy-6-hydroxymethyldihydropteridine diphosphokinase activity"/>
    <property type="evidence" value="ECO:0007669"/>
    <property type="project" value="UniProtKB-EC"/>
</dbReference>
<keyword evidence="8" id="KW-0289">Folate biosynthesis</keyword>
<evidence type="ECO:0000256" key="8">
    <source>
        <dbReference type="ARBA" id="ARBA00022909"/>
    </source>
</evidence>
<dbReference type="PROSITE" id="PS00794">
    <property type="entry name" value="HPPK"/>
    <property type="match status" value="1"/>
</dbReference>
<keyword evidence="6" id="KW-0418">Kinase</keyword>
<dbReference type="PANTHER" id="PTHR43071:SF1">
    <property type="entry name" value="2-AMINO-4-HYDROXY-6-HYDROXYMETHYLDIHYDROPTERIDINE PYROPHOSPHOKINASE"/>
    <property type="match status" value="1"/>
</dbReference>
<evidence type="ECO:0000256" key="7">
    <source>
        <dbReference type="ARBA" id="ARBA00022840"/>
    </source>
</evidence>
<evidence type="ECO:0000256" key="3">
    <source>
        <dbReference type="ARBA" id="ARBA00013253"/>
    </source>
</evidence>
<evidence type="ECO:0000256" key="1">
    <source>
        <dbReference type="ARBA" id="ARBA00000198"/>
    </source>
</evidence>
<evidence type="ECO:0000256" key="4">
    <source>
        <dbReference type="ARBA" id="ARBA00022679"/>
    </source>
</evidence>
<comment type="pathway">
    <text evidence="2">Cofactor biosynthesis; tetrahydrofolate biosynthesis; 2-amino-4-hydroxy-6-hydroxymethyl-7,8-dihydropteridine diphosphate from 7,8-dihydroneopterin triphosphate: step 4/4.</text>
</comment>
<keyword evidence="7" id="KW-0067">ATP-binding</keyword>
<dbReference type="GO" id="GO:0046656">
    <property type="term" value="P:folic acid biosynthetic process"/>
    <property type="evidence" value="ECO:0007669"/>
    <property type="project" value="UniProtKB-KW"/>
</dbReference>
<accession>A0A921FYU8</accession>
<sequence length="173" mass="19444">MNTAYISIGSNIGDRLHHLVEAVRILRLREGITVTAVSSIYETAPVGFTDQADFLNMVVGVETGLVAEDLLEVCQQVEHELGRVRDIRWGPRTVDLDVLLYNNYNIETENLIVPHPRMHERAFVLIPLLEIAPLVAHPTREAKLFAEEAAVRDEGVILWKKLNGVDELLQEGE</sequence>
<evidence type="ECO:0000256" key="6">
    <source>
        <dbReference type="ARBA" id="ARBA00022777"/>
    </source>
</evidence>
<dbReference type="PANTHER" id="PTHR43071">
    <property type="entry name" value="2-AMINO-4-HYDROXY-6-HYDROXYMETHYLDIHYDROPTERIDINE PYROPHOSPHOKINASE"/>
    <property type="match status" value="1"/>
</dbReference>
<name>A0A921FYU8_SPOPS</name>
<evidence type="ECO:0000313" key="11">
    <source>
        <dbReference type="Proteomes" id="UP000698173"/>
    </source>
</evidence>
<dbReference type="InterPro" id="IPR000550">
    <property type="entry name" value="Hppk"/>
</dbReference>
<reference evidence="10" key="2">
    <citation type="submission" date="2021-09" db="EMBL/GenBank/DDBJ databases">
        <authorList>
            <person name="Gilroy R."/>
        </authorList>
    </citation>
    <scope>NUCLEOTIDE SEQUENCE</scope>
    <source>
        <strain evidence="10">CHK171-7178</strain>
    </source>
</reference>
<comment type="catalytic activity">
    <reaction evidence="1">
        <text>6-hydroxymethyl-7,8-dihydropterin + ATP = (7,8-dihydropterin-6-yl)methyl diphosphate + AMP + H(+)</text>
        <dbReference type="Rhea" id="RHEA:11412"/>
        <dbReference type="ChEBI" id="CHEBI:15378"/>
        <dbReference type="ChEBI" id="CHEBI:30616"/>
        <dbReference type="ChEBI" id="CHEBI:44841"/>
        <dbReference type="ChEBI" id="CHEBI:72950"/>
        <dbReference type="ChEBI" id="CHEBI:456215"/>
        <dbReference type="EC" id="2.7.6.3"/>
    </reaction>
</comment>